<dbReference type="GO" id="GO:0005524">
    <property type="term" value="F:ATP binding"/>
    <property type="evidence" value="ECO:0007669"/>
    <property type="project" value="UniProtKB-UniRule"/>
</dbReference>
<dbReference type="Pfam" id="PF05188">
    <property type="entry name" value="MutS_II"/>
    <property type="match status" value="1"/>
</dbReference>
<dbReference type="InterPro" id="IPR045076">
    <property type="entry name" value="MutS"/>
</dbReference>
<comment type="function">
    <text evidence="8">Component of the post-replicative DNA mismatch repair system (MMR). Heterodimerizes with MSH2 to form MutS beta, which binds to DNA mismatches thereby initiating DNA repair. MSH3 provides substrate-binding and substrate specificity to the complex. When bound, the MutS beta heterodimer bends the DNA helix and shields approximately 20 base pairs. Acts mainly to repair insertion-deletion loops (IDLs) from 2 to 13 nucleotides in size, but can also repair base-base and single insertion-deletion mismatches that occur during replication. After mismatch binding, forms a ternary complex with the MutL alpha heterodimer, which is thought to be responsible for directing the downstream MMR events, including strand discrimination, excision, and resynthesis. ATP binding and hydrolysis play a pivotal role in mismatch repair functions.</text>
</comment>
<evidence type="ECO:0000256" key="2">
    <source>
        <dbReference type="ARBA" id="ARBA00022151"/>
    </source>
</evidence>
<dbReference type="SUPFAM" id="SSF55271">
    <property type="entry name" value="DNA repair protein MutS, domain I"/>
    <property type="match status" value="1"/>
</dbReference>
<dbReference type="Pfam" id="PF00488">
    <property type="entry name" value="MutS_V"/>
    <property type="match status" value="1"/>
</dbReference>
<dbReference type="Gene3D" id="1.10.1420.10">
    <property type="match status" value="2"/>
</dbReference>
<feature type="region of interest" description="Disordered" evidence="13">
    <location>
        <begin position="1"/>
        <end position="106"/>
    </location>
</feature>
<protein>
    <recommendedName>
        <fullName evidence="2 11">DNA mismatch repair protein MSH3</fullName>
    </recommendedName>
    <alternativeName>
        <fullName evidence="2 11">DNA mismatch repair protein MSH3</fullName>
    </alternativeName>
    <alternativeName>
        <fullName evidence="10">MutS protein homolog 3</fullName>
    </alternativeName>
</protein>
<feature type="region of interest" description="Disordered" evidence="13">
    <location>
        <begin position="463"/>
        <end position="485"/>
    </location>
</feature>
<organism evidence="15 16">
    <name type="scientific">Melanopsichium pennsylvanicum</name>
    <dbReference type="NCBI Taxonomy" id="63383"/>
    <lineage>
        <taxon>Eukaryota</taxon>
        <taxon>Fungi</taxon>
        <taxon>Dikarya</taxon>
        <taxon>Basidiomycota</taxon>
        <taxon>Ustilaginomycotina</taxon>
        <taxon>Ustilaginomycetes</taxon>
        <taxon>Ustilaginales</taxon>
        <taxon>Ustilaginaceae</taxon>
        <taxon>Melanopsichium</taxon>
    </lineage>
</organism>
<evidence type="ECO:0000313" key="16">
    <source>
        <dbReference type="Proteomes" id="UP001294444"/>
    </source>
</evidence>
<dbReference type="SUPFAM" id="SSF52540">
    <property type="entry name" value="P-loop containing nucleoside triphosphate hydrolases"/>
    <property type="match status" value="1"/>
</dbReference>
<dbReference type="Pfam" id="PF01624">
    <property type="entry name" value="MutS_I"/>
    <property type="match status" value="1"/>
</dbReference>
<dbReference type="PANTHER" id="PTHR11361:SF150">
    <property type="entry name" value="DNA MISMATCH REPAIR PROTEIN MSH6"/>
    <property type="match status" value="1"/>
</dbReference>
<dbReference type="InterPro" id="IPR007695">
    <property type="entry name" value="DNA_mismatch_repair_MutS-lik_N"/>
</dbReference>
<proteinExistence type="inferred from homology"/>
<dbReference type="PROSITE" id="PS00486">
    <property type="entry name" value="DNA_MISMATCH_REPAIR_2"/>
    <property type="match status" value="1"/>
</dbReference>
<dbReference type="InterPro" id="IPR007861">
    <property type="entry name" value="DNA_mismatch_repair_MutS_clamp"/>
</dbReference>
<keyword evidence="5" id="KW-0067">ATP-binding</keyword>
<feature type="compositionally biased region" description="Polar residues" evidence="13">
    <location>
        <begin position="1"/>
        <end position="14"/>
    </location>
</feature>
<comment type="caution">
    <text evidence="15">The sequence shown here is derived from an EMBL/GenBank/DDBJ whole genome shotgun (WGS) entry which is preliminary data.</text>
</comment>
<feature type="compositionally biased region" description="Basic and acidic residues" evidence="13">
    <location>
        <begin position="57"/>
        <end position="81"/>
    </location>
</feature>
<dbReference type="Gene3D" id="3.30.420.110">
    <property type="entry name" value="MutS, connector domain"/>
    <property type="match status" value="1"/>
</dbReference>
<dbReference type="GO" id="GO:0030983">
    <property type="term" value="F:mismatched DNA binding"/>
    <property type="evidence" value="ECO:0007669"/>
    <property type="project" value="UniProtKB-UniRule"/>
</dbReference>
<evidence type="ECO:0000256" key="11">
    <source>
        <dbReference type="ARBA" id="ARBA00073774"/>
    </source>
</evidence>
<dbReference type="InterPro" id="IPR016151">
    <property type="entry name" value="DNA_mismatch_repair_MutS_N"/>
</dbReference>
<feature type="compositionally biased region" description="Polar residues" evidence="13">
    <location>
        <begin position="471"/>
        <end position="485"/>
    </location>
</feature>
<evidence type="ECO:0000256" key="8">
    <source>
        <dbReference type="ARBA" id="ARBA00025373"/>
    </source>
</evidence>
<dbReference type="Gene3D" id="3.40.1170.10">
    <property type="entry name" value="DNA repair protein MutS, domain I"/>
    <property type="match status" value="1"/>
</dbReference>
<dbReference type="EMBL" id="OAPG01000013">
    <property type="protein sequence ID" value="SNX86158.1"/>
    <property type="molecule type" value="Genomic_DNA"/>
</dbReference>
<dbReference type="SUPFAM" id="SSF53150">
    <property type="entry name" value="DNA repair protein MutS, domain II"/>
    <property type="match status" value="1"/>
</dbReference>
<keyword evidence="6 12" id="KW-0238">DNA-binding</keyword>
<evidence type="ECO:0000256" key="3">
    <source>
        <dbReference type="ARBA" id="ARBA00022741"/>
    </source>
</evidence>
<sequence>MLPPSQNFTGQASISDFFKPKLSQPDSIQSGSNNCHIRPNPSSSSSTTFEPPQKRPRVADSKNGKPRKDTIDRMAKWKFEPVKPSPTQADSVAAETSQAQPSRSQKDIARHEAFTNKLLGSNFTIDRHSRNQMQIEHMSVRDLLSPSGSPAIGTEEVHAIVIDDDDDNDGERASSSSNRFIQFASSSAPSSAVSDSRKGKARTAEAHSTPTYTPLEMQILELKAMHPGVLLIIEVGYKLKFYGEDARVASRILNIMCFPERNLLTAMIPVHRLHIHVKRLIQAGHKVGVVRQIETRALKAASKNAYTPFVRKLTALYTQSTWIDDLSSTDDMMNGVGMGGQGYTNQPKSLMAIVEQSEGGNGAEDKVSIGVVSVEVNTGHLTYDQFSDGFARSELETRIAHLAPAEVLVSKNLTKPTEKVLSYLLGSGEEGGVRIERLNTKPNYNQAFEAVTKFYRDQGFTKASTKDSGEANVSTATGSDDTQADTESATAKTSFTALVLNLPHLALIALAQIISHLTSFNLESIATLSTNFYSFSSRTTMLLNSNTLANLEIFRTTDGNTERGSLIWLLDKCKTAFGRRLLRKWVSRPLTDIKALEERLDAVTALKDGGGYVVRTLPELLKGLPDLERGLARMTYGRATPTELATVLLSLNRVTQEFKLEEATSWNTKSSLIESHLMSLAEGKEPVQRYLNQISIREARANNKASLFPDTSLYPAIQESRDNISIIEIQLRDHLKVIRKILKRPSLEYVSVAGVDYLVEVRVADSRKVPVDWLRISATKSMVRFHTPDIIRMTKLRDQHKETLEVKADAAFKEFVGQMCKQEYLALRNTVNSLAVLDVLVSLAEVADGPGYTRPIFIPSSLETKSTAVASTSNTTTTNMTTLTNSSIGVPVEIKGMRHPILEATSPLPYIPNDVSLCTANASPGVVLMGCNMGGKSTVARSLGLCIILAQIGSYLPCTHAKLGLHDSVFVRMGARDSLFSGKSTFMVEVEETAEILRAVGSKSLVILDELGRGTSTYDGLCIATGVLEYLLGLEKMANFVFITHYFQLGELERKWGEAKVRNFHMAFIELLPPPARSLDGDGNDGEGWWEEDLRLTQDDQVVGEGGNCFNKGGDIEFLYKLRRGMVSKSFGIHCARLAGLDRQILDNASSISAELQHKYKQNINATKCRIVFKTLFKPGRELDHNALQLVQSMMTRGRNHVAAE</sequence>
<dbReference type="GO" id="GO:0140664">
    <property type="term" value="F:ATP-dependent DNA damage sensor activity"/>
    <property type="evidence" value="ECO:0007669"/>
    <property type="project" value="InterPro"/>
</dbReference>
<dbReference type="SMART" id="SM00534">
    <property type="entry name" value="MUTSac"/>
    <property type="match status" value="1"/>
</dbReference>
<accession>A0AAJ5C740</accession>
<dbReference type="InterPro" id="IPR036678">
    <property type="entry name" value="MutS_con_dom_sf"/>
</dbReference>
<dbReference type="InterPro" id="IPR027417">
    <property type="entry name" value="P-loop_NTPase"/>
</dbReference>
<keyword evidence="16" id="KW-1185">Reference proteome</keyword>
<dbReference type="PANTHER" id="PTHR11361">
    <property type="entry name" value="DNA MISMATCH REPAIR PROTEIN MUTS FAMILY MEMBER"/>
    <property type="match status" value="1"/>
</dbReference>
<dbReference type="Pfam" id="PF05190">
    <property type="entry name" value="MutS_IV"/>
    <property type="match status" value="1"/>
</dbReference>
<feature type="compositionally biased region" description="Basic and acidic residues" evidence="13">
    <location>
        <begin position="195"/>
        <end position="205"/>
    </location>
</feature>
<dbReference type="GO" id="GO:0006298">
    <property type="term" value="P:mismatch repair"/>
    <property type="evidence" value="ECO:0007669"/>
    <property type="project" value="InterPro"/>
</dbReference>
<evidence type="ECO:0000313" key="15">
    <source>
        <dbReference type="EMBL" id="SNX86158.1"/>
    </source>
</evidence>
<evidence type="ECO:0000256" key="12">
    <source>
        <dbReference type="RuleBase" id="RU003756"/>
    </source>
</evidence>
<evidence type="ECO:0000256" key="1">
    <source>
        <dbReference type="ARBA" id="ARBA00007094"/>
    </source>
</evidence>
<reference evidence="15" key="1">
    <citation type="submission" date="2023-10" db="EMBL/GenBank/DDBJ databases">
        <authorList>
            <person name="Guldener U."/>
        </authorList>
    </citation>
    <scope>NUCLEOTIDE SEQUENCE</scope>
    <source>
        <strain evidence="15">Mp4</strain>
    </source>
</reference>
<dbReference type="InterPro" id="IPR000432">
    <property type="entry name" value="DNA_mismatch_repair_MutS_C"/>
</dbReference>
<evidence type="ECO:0000256" key="10">
    <source>
        <dbReference type="ARBA" id="ARBA00029792"/>
    </source>
</evidence>
<gene>
    <name evidence="15" type="ORF">MEPE_04867</name>
</gene>
<evidence type="ECO:0000256" key="13">
    <source>
        <dbReference type="SAM" id="MobiDB-lite"/>
    </source>
</evidence>
<dbReference type="Proteomes" id="UP001294444">
    <property type="component" value="Unassembled WGS sequence"/>
</dbReference>
<dbReference type="InterPro" id="IPR007860">
    <property type="entry name" value="DNA_mmatch_repair_MutS_con_dom"/>
</dbReference>
<dbReference type="SMART" id="SM00533">
    <property type="entry name" value="MUTSd"/>
    <property type="match status" value="1"/>
</dbReference>
<comment type="similarity">
    <text evidence="1">Belongs to the DNA mismatch repair MutS family. MSH3 subfamily.</text>
</comment>
<dbReference type="FunFam" id="3.40.1170.10:FF:000004">
    <property type="entry name" value="DNA mismatch repair protein"/>
    <property type="match status" value="1"/>
</dbReference>
<dbReference type="AlphaFoldDB" id="A0AAJ5C740"/>
<evidence type="ECO:0000259" key="14">
    <source>
        <dbReference type="PROSITE" id="PS00486"/>
    </source>
</evidence>
<evidence type="ECO:0000256" key="7">
    <source>
        <dbReference type="ARBA" id="ARBA00023204"/>
    </source>
</evidence>
<dbReference type="FunFam" id="1.10.1420.10:FF:000004">
    <property type="entry name" value="DNA mismatch repair protein Msh3"/>
    <property type="match status" value="1"/>
</dbReference>
<evidence type="ECO:0000256" key="9">
    <source>
        <dbReference type="ARBA" id="ARBA00025902"/>
    </source>
</evidence>
<feature type="compositionally biased region" description="Polar residues" evidence="13">
    <location>
        <begin position="24"/>
        <end position="35"/>
    </location>
</feature>
<keyword evidence="4 12" id="KW-0227">DNA damage</keyword>
<comment type="subunit">
    <text evidence="9">Heterodimer consisting of MSH2-MSH3 (MutS beta). Forms a ternary complex with MutL alpha (MLH1-PMS1).</text>
</comment>
<dbReference type="InterPro" id="IPR036187">
    <property type="entry name" value="DNA_mismatch_repair_MutS_sf"/>
</dbReference>
<dbReference type="InterPro" id="IPR007696">
    <property type="entry name" value="DNA_mismatch_repair_MutS_core"/>
</dbReference>
<name>A0AAJ5C740_9BASI</name>
<feature type="compositionally biased region" description="Polar residues" evidence="13">
    <location>
        <begin position="85"/>
        <end position="103"/>
    </location>
</feature>
<dbReference type="Gene3D" id="3.40.50.300">
    <property type="entry name" value="P-loop containing nucleotide triphosphate hydrolases"/>
    <property type="match status" value="1"/>
</dbReference>
<feature type="domain" description="DNA mismatch repair proteins mutS family" evidence="14">
    <location>
        <begin position="1004"/>
        <end position="1020"/>
    </location>
</feature>
<dbReference type="GO" id="GO:0005634">
    <property type="term" value="C:nucleus"/>
    <property type="evidence" value="ECO:0007669"/>
    <property type="project" value="TreeGrafter"/>
</dbReference>
<evidence type="ECO:0000256" key="5">
    <source>
        <dbReference type="ARBA" id="ARBA00022840"/>
    </source>
</evidence>
<dbReference type="SUPFAM" id="SSF48334">
    <property type="entry name" value="DNA repair protein MutS, domain III"/>
    <property type="match status" value="1"/>
</dbReference>
<keyword evidence="3 12" id="KW-0547">Nucleotide-binding</keyword>
<evidence type="ECO:0000256" key="4">
    <source>
        <dbReference type="ARBA" id="ARBA00022763"/>
    </source>
</evidence>
<dbReference type="Pfam" id="PF05192">
    <property type="entry name" value="MutS_III"/>
    <property type="match status" value="1"/>
</dbReference>
<feature type="region of interest" description="Disordered" evidence="13">
    <location>
        <begin position="189"/>
        <end position="208"/>
    </location>
</feature>
<keyword evidence="7 12" id="KW-0234">DNA repair</keyword>
<evidence type="ECO:0000256" key="6">
    <source>
        <dbReference type="ARBA" id="ARBA00023125"/>
    </source>
</evidence>